<feature type="transmembrane region" description="Helical" evidence="5">
    <location>
        <begin position="104"/>
        <end position="121"/>
    </location>
</feature>
<feature type="domain" description="Sodium/calcium exchanger membrane region" evidence="6">
    <location>
        <begin position="6"/>
        <end position="145"/>
    </location>
</feature>
<evidence type="ECO:0000313" key="7">
    <source>
        <dbReference type="EMBL" id="MBE9252661.1"/>
    </source>
</evidence>
<comment type="caution">
    <text evidence="7">The sequence shown here is derived from an EMBL/GenBank/DDBJ whole genome shotgun (WGS) entry which is preliminary data.</text>
</comment>
<evidence type="ECO:0000256" key="5">
    <source>
        <dbReference type="SAM" id="Phobius"/>
    </source>
</evidence>
<dbReference type="PANTHER" id="PTHR10846:SF8">
    <property type="entry name" value="INNER MEMBRANE PROTEIN YRBG"/>
    <property type="match status" value="1"/>
</dbReference>
<dbReference type="PANTHER" id="PTHR10846">
    <property type="entry name" value="SODIUM/POTASSIUM/CALCIUM EXCHANGER"/>
    <property type="match status" value="1"/>
</dbReference>
<dbReference type="RefSeq" id="WP_194018733.1">
    <property type="nucleotide sequence ID" value="NZ_JADEVV010000004.1"/>
</dbReference>
<reference evidence="7 8" key="1">
    <citation type="submission" date="2020-10" db="EMBL/GenBank/DDBJ databases">
        <authorList>
            <person name="Castelo-Branco R."/>
            <person name="Eusebio N."/>
            <person name="Adriana R."/>
            <person name="Vieira A."/>
            <person name="Brugerolle De Fraissinette N."/>
            <person name="Rezende De Castro R."/>
            <person name="Schneider M.P."/>
            <person name="Vasconcelos V."/>
            <person name="Leao P.N."/>
        </authorList>
    </citation>
    <scope>NUCLEOTIDE SEQUENCE [LARGE SCALE GENOMIC DNA]</scope>
    <source>
        <strain evidence="7 8">LEGE 00031</strain>
    </source>
</reference>
<feature type="transmembrane region" description="Helical" evidence="5">
    <location>
        <begin position="308"/>
        <end position="326"/>
    </location>
</feature>
<name>A0ABR9VMT5_9SYNC</name>
<keyword evidence="3 5" id="KW-1133">Transmembrane helix</keyword>
<protein>
    <submittedName>
        <fullName evidence="7">Calcium/sodium antiporter</fullName>
    </submittedName>
</protein>
<dbReference type="InterPro" id="IPR004837">
    <property type="entry name" value="NaCa_Exmemb"/>
</dbReference>
<dbReference type="Proteomes" id="UP000658720">
    <property type="component" value="Unassembled WGS sequence"/>
</dbReference>
<comment type="subcellular location">
    <subcellularLocation>
        <location evidence="1">Membrane</location>
        <topology evidence="1">Multi-pass membrane protein</topology>
    </subcellularLocation>
</comment>
<dbReference type="Gene3D" id="6.10.280.80">
    <property type="entry name" value="NCX, peripheral helical region"/>
    <property type="match status" value="1"/>
</dbReference>
<organism evidence="7 8">
    <name type="scientific">Synechocystis salina LEGE 00031</name>
    <dbReference type="NCBI Taxonomy" id="1828736"/>
    <lineage>
        <taxon>Bacteria</taxon>
        <taxon>Bacillati</taxon>
        <taxon>Cyanobacteriota</taxon>
        <taxon>Cyanophyceae</taxon>
        <taxon>Synechococcales</taxon>
        <taxon>Merismopediaceae</taxon>
        <taxon>Synechocystis</taxon>
    </lineage>
</organism>
<dbReference type="EMBL" id="JADEVV010000004">
    <property type="protein sequence ID" value="MBE9252661.1"/>
    <property type="molecule type" value="Genomic_DNA"/>
</dbReference>
<evidence type="ECO:0000256" key="2">
    <source>
        <dbReference type="ARBA" id="ARBA00022692"/>
    </source>
</evidence>
<proteinExistence type="predicted"/>
<feature type="transmembrane region" description="Helical" evidence="5">
    <location>
        <begin position="277"/>
        <end position="296"/>
    </location>
</feature>
<feature type="transmembrane region" description="Helical" evidence="5">
    <location>
        <begin position="332"/>
        <end position="354"/>
    </location>
</feature>
<dbReference type="Pfam" id="PF01699">
    <property type="entry name" value="Na_Ca_ex"/>
    <property type="match status" value="2"/>
</dbReference>
<evidence type="ECO:0000256" key="4">
    <source>
        <dbReference type="ARBA" id="ARBA00023136"/>
    </source>
</evidence>
<sequence length="362" mass="38398">MNWITWVSLAIGLTVLVVGAEVLVKGASRIALMVGLSPLIIGLTIVAYGTSMPEMVVSLQSALAGQADIALGNVVGSNIFNVLLILGICSIVTPLVVDQQLIRLDVPILIGVSGLAMMFGLDGLISRVDGAIFATGSILYTGFLIRQSKKERNPAVEEEYLQEFGGTVPKTGKQIALQVVYILGGICLLVFGSRLLVSSSVAIAKTFGISELVIGLTLVSAGTSLPELATSVVASYRGERDIAVGNVIGSNIFNILAVLGFSALISPEGIRVSTEAIRFDLPVMCAVALVCLPVFISGRLISRWEGCLFLAYYIAYTAYIVLGATQNTNIDLFNRILLFGVMPATIFALVLSLWPELRRSKG</sequence>
<feature type="transmembrane region" description="Helical" evidence="5">
    <location>
        <begin position="6"/>
        <end position="24"/>
    </location>
</feature>
<gene>
    <name evidence="7" type="ORF">IQ217_02095</name>
</gene>
<feature type="transmembrane region" description="Helical" evidence="5">
    <location>
        <begin position="242"/>
        <end position="265"/>
    </location>
</feature>
<accession>A0ABR9VMT5</accession>
<feature type="transmembrane region" description="Helical" evidence="5">
    <location>
        <begin position="175"/>
        <end position="196"/>
    </location>
</feature>
<evidence type="ECO:0000256" key="1">
    <source>
        <dbReference type="ARBA" id="ARBA00004141"/>
    </source>
</evidence>
<keyword evidence="2 5" id="KW-0812">Transmembrane</keyword>
<feature type="transmembrane region" description="Helical" evidence="5">
    <location>
        <begin position="31"/>
        <end position="49"/>
    </location>
</feature>
<evidence type="ECO:0000256" key="3">
    <source>
        <dbReference type="ARBA" id="ARBA00022989"/>
    </source>
</evidence>
<keyword evidence="8" id="KW-1185">Reference proteome</keyword>
<evidence type="ECO:0000259" key="6">
    <source>
        <dbReference type="Pfam" id="PF01699"/>
    </source>
</evidence>
<keyword evidence="4 5" id="KW-0472">Membrane</keyword>
<dbReference type="InterPro" id="IPR004481">
    <property type="entry name" value="K/Na/Ca-exchanger"/>
</dbReference>
<dbReference type="NCBIfam" id="TIGR00367">
    <property type="entry name" value="calcium/sodium antiporter"/>
    <property type="match status" value="1"/>
</dbReference>
<feature type="transmembrane region" description="Helical" evidence="5">
    <location>
        <begin position="79"/>
        <end position="97"/>
    </location>
</feature>
<dbReference type="Gene3D" id="1.20.1420.30">
    <property type="entry name" value="NCX, central ion-binding region"/>
    <property type="match status" value="1"/>
</dbReference>
<dbReference type="InterPro" id="IPR044880">
    <property type="entry name" value="NCX_ion-bd_dom_sf"/>
</dbReference>
<feature type="domain" description="Sodium/calcium exchanger membrane region" evidence="6">
    <location>
        <begin position="179"/>
        <end position="321"/>
    </location>
</feature>
<evidence type="ECO:0000313" key="8">
    <source>
        <dbReference type="Proteomes" id="UP000658720"/>
    </source>
</evidence>